<keyword evidence="1 6" id="KW-1277">Toxin-antitoxin system</keyword>
<evidence type="ECO:0000256" key="2">
    <source>
        <dbReference type="ARBA" id="ARBA00022676"/>
    </source>
</evidence>
<feature type="compositionally biased region" description="Low complexity" evidence="8">
    <location>
        <begin position="366"/>
        <end position="379"/>
    </location>
</feature>
<feature type="active site" evidence="6">
    <location>
        <position position="311"/>
    </location>
</feature>
<feature type="coiled-coil region" evidence="7">
    <location>
        <begin position="26"/>
        <end position="75"/>
    </location>
</feature>
<feature type="region of interest" description="Disordered" evidence="8">
    <location>
        <begin position="366"/>
        <end position="387"/>
    </location>
</feature>
<evidence type="ECO:0000256" key="6">
    <source>
        <dbReference type="PROSITE-ProRule" id="PRU01362"/>
    </source>
</evidence>
<comment type="caution">
    <text evidence="10">The sequence shown here is derived from an EMBL/GenBank/DDBJ whole genome shotgun (WGS) entry which is preliminary data.</text>
</comment>
<protein>
    <submittedName>
        <fullName evidence="10">DarT ssDNA thymidine ADP-ribosyltransferase family protein</fullName>
    </submittedName>
</protein>
<evidence type="ECO:0000256" key="4">
    <source>
        <dbReference type="ARBA" id="ARBA00022695"/>
    </source>
</evidence>
<feature type="domain" description="DarT" evidence="9">
    <location>
        <begin position="169"/>
        <end position="357"/>
    </location>
</feature>
<keyword evidence="2 6" id="KW-0328">Glycosyltransferase</keyword>
<keyword evidence="11" id="KW-1185">Reference proteome</keyword>
<evidence type="ECO:0000256" key="5">
    <source>
        <dbReference type="ARBA" id="ARBA00023125"/>
    </source>
</evidence>
<feature type="binding site" evidence="6">
    <location>
        <position position="213"/>
    </location>
    <ligand>
        <name>NAD(+)</name>
        <dbReference type="ChEBI" id="CHEBI:57540"/>
    </ligand>
</feature>
<evidence type="ECO:0000313" key="10">
    <source>
        <dbReference type="EMBL" id="MFC4262634.1"/>
    </source>
</evidence>
<reference evidence="11" key="1">
    <citation type="journal article" date="2019" name="Int. J. Syst. Evol. Microbiol.">
        <title>The Global Catalogue of Microorganisms (GCM) 10K type strain sequencing project: providing services to taxonomists for standard genome sequencing and annotation.</title>
        <authorList>
            <consortium name="The Broad Institute Genomics Platform"/>
            <consortium name="The Broad Institute Genome Sequencing Center for Infectious Disease"/>
            <person name="Wu L."/>
            <person name="Ma J."/>
        </authorList>
    </citation>
    <scope>NUCLEOTIDE SEQUENCE [LARGE SCALE GENOMIC DNA]</scope>
    <source>
        <strain evidence="11">CECT 8289</strain>
    </source>
</reference>
<gene>
    <name evidence="10" type="ORF">ACFOWM_07085</name>
</gene>
<name>A0ABV8QUN9_9BACT</name>
<evidence type="ECO:0000256" key="8">
    <source>
        <dbReference type="SAM" id="MobiDB-lite"/>
    </source>
</evidence>
<dbReference type="Pfam" id="PF14487">
    <property type="entry name" value="DarT"/>
    <property type="match status" value="1"/>
</dbReference>
<keyword evidence="3 6" id="KW-0808">Transferase</keyword>
<evidence type="ECO:0000259" key="9">
    <source>
        <dbReference type="PROSITE" id="PS52018"/>
    </source>
</evidence>
<feature type="active site" description="Proton acceptor" evidence="6">
    <location>
        <position position="213"/>
    </location>
</feature>
<comment type="caution">
    <text evidence="6">Lacks conserved residue(s) required for the propagation of feature annotation.</text>
</comment>
<keyword evidence="7" id="KW-0175">Coiled coil</keyword>
<evidence type="ECO:0000256" key="3">
    <source>
        <dbReference type="ARBA" id="ARBA00022679"/>
    </source>
</evidence>
<evidence type="ECO:0000313" key="11">
    <source>
        <dbReference type="Proteomes" id="UP001595907"/>
    </source>
</evidence>
<accession>A0ABV8QUN9</accession>
<evidence type="ECO:0000256" key="1">
    <source>
        <dbReference type="ARBA" id="ARBA00022649"/>
    </source>
</evidence>
<evidence type="ECO:0000256" key="7">
    <source>
        <dbReference type="SAM" id="Coils"/>
    </source>
</evidence>
<keyword evidence="5 6" id="KW-0238">DNA-binding</keyword>
<dbReference type="PROSITE" id="PS52018">
    <property type="entry name" value="DART"/>
    <property type="match status" value="1"/>
</dbReference>
<proteinExistence type="inferred from homology"/>
<dbReference type="Proteomes" id="UP001595907">
    <property type="component" value="Unassembled WGS sequence"/>
</dbReference>
<organism evidence="10 11">
    <name type="scientific">Ferruginibacter yonginensis</name>
    <dbReference type="NCBI Taxonomy" id="1310416"/>
    <lineage>
        <taxon>Bacteria</taxon>
        <taxon>Pseudomonadati</taxon>
        <taxon>Bacteroidota</taxon>
        <taxon>Chitinophagia</taxon>
        <taxon>Chitinophagales</taxon>
        <taxon>Chitinophagaceae</taxon>
        <taxon>Ferruginibacter</taxon>
    </lineage>
</organism>
<dbReference type="RefSeq" id="WP_379708243.1">
    <property type="nucleotide sequence ID" value="NZ_JBHSCZ010000001.1"/>
</dbReference>
<dbReference type="InterPro" id="IPR029494">
    <property type="entry name" value="DarT"/>
</dbReference>
<comment type="catalytic activity">
    <reaction evidence="6">
        <text>a thymidine in DNA + NAD(+) = an N-(ADP-alpha-D-ribosyl)-thymidine in DNA + nicotinamide + H(+)</text>
        <dbReference type="Rhea" id="RHEA:71651"/>
        <dbReference type="Rhea" id="RHEA-COMP:13556"/>
        <dbReference type="Rhea" id="RHEA-COMP:18051"/>
        <dbReference type="ChEBI" id="CHEBI:15378"/>
        <dbReference type="ChEBI" id="CHEBI:17154"/>
        <dbReference type="ChEBI" id="CHEBI:57540"/>
        <dbReference type="ChEBI" id="CHEBI:137386"/>
        <dbReference type="ChEBI" id="CHEBI:191199"/>
    </reaction>
</comment>
<dbReference type="EMBL" id="JBHSCZ010000001">
    <property type="protein sequence ID" value="MFC4262634.1"/>
    <property type="molecule type" value="Genomic_DNA"/>
</dbReference>
<comment type="similarity">
    <text evidence="6">Belongs to the DarT ADP-ribosyltransferase family.</text>
</comment>
<feature type="binding site" evidence="6">
    <location>
        <begin position="173"/>
        <end position="175"/>
    </location>
    <ligand>
        <name>NAD(+)</name>
        <dbReference type="ChEBI" id="CHEBI:57540"/>
    </ligand>
</feature>
<keyword evidence="4 6" id="KW-0548">Nucleotidyltransferase</keyword>
<sequence>MTEIVIIGIVLFVIFLIRQNYLENKRQEELKQKRLLHEQKRQQEAERKRKLDLAAAEKKRKDEAEKKRLDELNNETITIVYESVNETGKPIAIAKRANNTFVSIERENQRFEISEQIRLAKTTLNQWNWYDEATYQNVLAAKRRQDAARQQQQERLRQQSQYLDSFRIEYLFHMTHKSNLQNILQNGLLSHNQARNGRLTQVDIADNQVNDRRSRNEPIYQRSIHDYVPLYFNPKNPMLYRRGNIQNDIIILAIDRILLYQPNTVFTNGNAAAGATSFYSNPDDLTNLNWACINADYWNDIVDGKRIKCSEVLVYLNVPTTAIKKIFCNNQHTKQFVESSFTNHPAIDVEIKSNLYFSGFVQQNNNYQNTQPPTNFTNYDPIDDLPF</sequence>